<dbReference type="STRING" id="13333.W1NWM3"/>
<evidence type="ECO:0000256" key="7">
    <source>
        <dbReference type="ARBA" id="ARBA00023315"/>
    </source>
</evidence>
<dbReference type="Gramene" id="ERN02042">
    <property type="protein sequence ID" value="ERN02042"/>
    <property type="gene ID" value="AMTR_s00045p00123820"/>
</dbReference>
<keyword evidence="12" id="KW-1185">Reference proteome</keyword>
<evidence type="ECO:0000256" key="6">
    <source>
        <dbReference type="ARBA" id="ARBA00023136"/>
    </source>
</evidence>
<dbReference type="HOGENOM" id="CLU_040236_0_0_1"/>
<feature type="region of interest" description="Disordered" evidence="9">
    <location>
        <begin position="379"/>
        <end position="403"/>
    </location>
</feature>
<feature type="transmembrane region" description="Helical" evidence="8">
    <location>
        <begin position="247"/>
        <end position="272"/>
    </location>
</feature>
<dbReference type="eggNOG" id="KOG1311">
    <property type="taxonomic scope" value="Eukaryota"/>
</dbReference>
<accession>W1NWM3</accession>
<evidence type="ECO:0000256" key="1">
    <source>
        <dbReference type="ARBA" id="ARBA00004141"/>
    </source>
</evidence>
<evidence type="ECO:0000256" key="3">
    <source>
        <dbReference type="ARBA" id="ARBA00022679"/>
    </source>
</evidence>
<evidence type="ECO:0000256" key="9">
    <source>
        <dbReference type="SAM" id="MobiDB-lite"/>
    </source>
</evidence>
<dbReference type="GO" id="GO:0005783">
    <property type="term" value="C:endoplasmic reticulum"/>
    <property type="evidence" value="ECO:0000318"/>
    <property type="project" value="GO_Central"/>
</dbReference>
<keyword evidence="3 8" id="KW-0808">Transferase</keyword>
<evidence type="ECO:0000256" key="4">
    <source>
        <dbReference type="ARBA" id="ARBA00022692"/>
    </source>
</evidence>
<sequence length="509" mass="58266">MRRHGWQSPLHTLQIVAITFYCLLVAAFYSFLGPLLGNRVAENTVLSLFSFVALSVMVFFIRCTAIDPSDKTSLKKKKAGEKSYGLPKLNYWGILVQIFHRFFRKIERKILRRFIRRRYMDPWFSPVQMDPFVPFLLLAKDEVVTPEAKGDETTFCSLCNIEVKKNSKHCKSCNRCVEGFDHHCRWLNNCIGKKNYTTFILMMVFVMLMLIIEGGSGIAIFVRCFADHKGIVREMKLKHYNKFPTGLLAAIAACITVLTAYTSVALGQLFFFHVVLIRKGMRTYDYILAMREEREATELFYDSDSSSDDDFELDSPQRSSFISRFICKGCQTNQTRRLSIRIDLSSDLSNTKNPNSHPSINPWRLLKMSKEKAIMAAEKARERISNQPKTTENDVKIDSTKPEEPQNMKLDLIKSQILLTPLPLERTLIFPAAFSSPRRRISSSPTSFSGKPSALMISRRQSPLHSPHKYKTHFEPKLSEVSRQLESYISQQVLGSILKKGRESSGCAS</sequence>
<comment type="subcellular location">
    <subcellularLocation>
        <location evidence="1">Membrane</location>
        <topology evidence="1">Multi-pass membrane protein</topology>
    </subcellularLocation>
</comment>
<dbReference type="EC" id="2.3.1.225" evidence="8"/>
<evidence type="ECO:0000259" key="10">
    <source>
        <dbReference type="Pfam" id="PF01529"/>
    </source>
</evidence>
<dbReference type="GO" id="GO:0016020">
    <property type="term" value="C:membrane"/>
    <property type="evidence" value="ECO:0007669"/>
    <property type="project" value="UniProtKB-SubCell"/>
</dbReference>
<feature type="region of interest" description="Disordered" evidence="9">
    <location>
        <begin position="438"/>
        <end position="470"/>
    </location>
</feature>
<reference evidence="12" key="1">
    <citation type="journal article" date="2013" name="Science">
        <title>The Amborella genome and the evolution of flowering plants.</title>
        <authorList>
            <consortium name="Amborella Genome Project"/>
        </authorList>
    </citation>
    <scope>NUCLEOTIDE SEQUENCE [LARGE SCALE GENOMIC DNA]</scope>
</reference>
<evidence type="ECO:0000256" key="8">
    <source>
        <dbReference type="RuleBase" id="RU079119"/>
    </source>
</evidence>
<proteinExistence type="inferred from homology"/>
<name>W1NWM3_AMBTC</name>
<dbReference type="GO" id="GO:0005794">
    <property type="term" value="C:Golgi apparatus"/>
    <property type="evidence" value="ECO:0000318"/>
    <property type="project" value="GO_Central"/>
</dbReference>
<dbReference type="EMBL" id="KI394661">
    <property type="protein sequence ID" value="ERN02042.1"/>
    <property type="molecule type" value="Genomic_DNA"/>
</dbReference>
<evidence type="ECO:0000256" key="2">
    <source>
        <dbReference type="ARBA" id="ARBA00008574"/>
    </source>
</evidence>
<protein>
    <recommendedName>
        <fullName evidence="8">S-acyltransferase</fullName>
        <ecNumber evidence="8">2.3.1.225</ecNumber>
    </recommendedName>
    <alternativeName>
        <fullName evidence="8">Palmitoyltransferase</fullName>
    </alternativeName>
</protein>
<dbReference type="PANTHER" id="PTHR22883:SF306">
    <property type="entry name" value="PROTEIN S-ACYLTRANSFERASE 18"/>
    <property type="match status" value="1"/>
</dbReference>
<dbReference type="PANTHER" id="PTHR22883">
    <property type="entry name" value="ZINC FINGER DHHC DOMAIN CONTAINING PROTEIN"/>
    <property type="match status" value="1"/>
</dbReference>
<dbReference type="InterPro" id="IPR001594">
    <property type="entry name" value="Palmitoyltrfase_DHHC"/>
</dbReference>
<comment type="catalytic activity">
    <reaction evidence="8">
        <text>L-cysteinyl-[protein] + hexadecanoyl-CoA = S-hexadecanoyl-L-cysteinyl-[protein] + CoA</text>
        <dbReference type="Rhea" id="RHEA:36683"/>
        <dbReference type="Rhea" id="RHEA-COMP:10131"/>
        <dbReference type="Rhea" id="RHEA-COMP:11032"/>
        <dbReference type="ChEBI" id="CHEBI:29950"/>
        <dbReference type="ChEBI" id="CHEBI:57287"/>
        <dbReference type="ChEBI" id="CHEBI:57379"/>
        <dbReference type="ChEBI" id="CHEBI:74151"/>
        <dbReference type="EC" id="2.3.1.225"/>
    </reaction>
</comment>
<feature type="transmembrane region" description="Helical" evidence="8">
    <location>
        <begin position="44"/>
        <end position="65"/>
    </location>
</feature>
<keyword evidence="4 8" id="KW-0812">Transmembrane</keyword>
<feature type="transmembrane region" description="Helical" evidence="8">
    <location>
        <begin position="199"/>
        <end position="226"/>
    </location>
</feature>
<feature type="transmembrane region" description="Helical" evidence="8">
    <location>
        <begin position="12"/>
        <end position="32"/>
    </location>
</feature>
<feature type="compositionally biased region" description="Basic and acidic residues" evidence="9">
    <location>
        <begin position="391"/>
        <end position="403"/>
    </location>
</feature>
<keyword evidence="7 8" id="KW-0012">Acyltransferase</keyword>
<dbReference type="GO" id="GO:0019706">
    <property type="term" value="F:protein-cysteine S-palmitoyltransferase activity"/>
    <property type="evidence" value="ECO:0000318"/>
    <property type="project" value="GO_Central"/>
</dbReference>
<keyword evidence="6 8" id="KW-0472">Membrane</keyword>
<dbReference type="AlphaFoldDB" id="W1NWM3"/>
<organism evidence="11 12">
    <name type="scientific">Amborella trichopoda</name>
    <dbReference type="NCBI Taxonomy" id="13333"/>
    <lineage>
        <taxon>Eukaryota</taxon>
        <taxon>Viridiplantae</taxon>
        <taxon>Streptophyta</taxon>
        <taxon>Embryophyta</taxon>
        <taxon>Tracheophyta</taxon>
        <taxon>Spermatophyta</taxon>
        <taxon>Magnoliopsida</taxon>
        <taxon>Amborellales</taxon>
        <taxon>Amborellaceae</taxon>
        <taxon>Amborella</taxon>
    </lineage>
</organism>
<dbReference type="Pfam" id="PF01529">
    <property type="entry name" value="DHHC"/>
    <property type="match status" value="1"/>
</dbReference>
<evidence type="ECO:0000313" key="12">
    <source>
        <dbReference type="Proteomes" id="UP000017836"/>
    </source>
</evidence>
<keyword evidence="5 8" id="KW-1133">Transmembrane helix</keyword>
<dbReference type="Proteomes" id="UP000017836">
    <property type="component" value="Unassembled WGS sequence"/>
</dbReference>
<dbReference type="OMA" id="HVSINPW"/>
<evidence type="ECO:0000313" key="11">
    <source>
        <dbReference type="EMBL" id="ERN02042.1"/>
    </source>
</evidence>
<comment type="domain">
    <text evidence="8">The DHHC domain is required for palmitoyltransferase activity.</text>
</comment>
<dbReference type="PROSITE" id="PS50216">
    <property type="entry name" value="DHHC"/>
    <property type="match status" value="1"/>
</dbReference>
<dbReference type="OrthoDB" id="9909019at2759"/>
<dbReference type="GO" id="GO:0006612">
    <property type="term" value="P:protein targeting to membrane"/>
    <property type="evidence" value="ECO:0000318"/>
    <property type="project" value="GO_Central"/>
</dbReference>
<feature type="compositionally biased region" description="Low complexity" evidence="9">
    <location>
        <begin position="438"/>
        <end position="453"/>
    </location>
</feature>
<gene>
    <name evidence="11" type="ORF">AMTR_s00045p00123820</name>
</gene>
<dbReference type="InterPro" id="IPR039859">
    <property type="entry name" value="PFA4/ZDH16/20/ERF2-like"/>
</dbReference>
<feature type="domain" description="Palmitoyltransferase DHHC" evidence="10">
    <location>
        <begin position="151"/>
        <end position="287"/>
    </location>
</feature>
<evidence type="ECO:0000256" key="5">
    <source>
        <dbReference type="ARBA" id="ARBA00022989"/>
    </source>
</evidence>
<comment type="similarity">
    <text evidence="2 8">Belongs to the DHHC palmitoyltransferase family.</text>
</comment>